<keyword evidence="4" id="KW-1185">Reference proteome</keyword>
<comment type="similarity">
    <text evidence="1 2">Belongs to the phD/YefM antitoxin family.</text>
</comment>
<comment type="caution">
    <text evidence="3">The sequence shown here is derived from an EMBL/GenBank/DDBJ whole genome shotgun (WGS) entry which is preliminary data.</text>
</comment>
<organism evidence="3 4">
    <name type="scientific">Desulfocucumis palustris</name>
    <dbReference type="NCBI Taxonomy" id="1898651"/>
    <lineage>
        <taxon>Bacteria</taxon>
        <taxon>Bacillati</taxon>
        <taxon>Bacillota</taxon>
        <taxon>Clostridia</taxon>
        <taxon>Eubacteriales</taxon>
        <taxon>Desulfocucumaceae</taxon>
        <taxon>Desulfocucumis</taxon>
    </lineage>
</organism>
<dbReference type="EMBL" id="BFAV01000179">
    <property type="protein sequence ID" value="GBF35676.1"/>
    <property type="molecule type" value="Genomic_DNA"/>
</dbReference>
<dbReference type="InterPro" id="IPR006442">
    <property type="entry name" value="Antitoxin_Phd/YefM"/>
</dbReference>
<dbReference type="Gene3D" id="3.40.1620.10">
    <property type="entry name" value="YefM-like domain"/>
    <property type="match status" value="1"/>
</dbReference>
<dbReference type="NCBIfam" id="TIGR01552">
    <property type="entry name" value="phd_fam"/>
    <property type="match status" value="1"/>
</dbReference>
<dbReference type="RefSeq" id="WP_104373718.1">
    <property type="nucleotide sequence ID" value="NZ_BFAV01000179.1"/>
</dbReference>
<evidence type="ECO:0000256" key="2">
    <source>
        <dbReference type="RuleBase" id="RU362080"/>
    </source>
</evidence>
<evidence type="ECO:0000313" key="3">
    <source>
        <dbReference type="EMBL" id="GBF35676.1"/>
    </source>
</evidence>
<dbReference type="AlphaFoldDB" id="A0A2L2XMV0"/>
<reference evidence="4" key="1">
    <citation type="submission" date="2018-02" db="EMBL/GenBank/DDBJ databases">
        <title>Genome sequence of Desulfocucumis palustris strain NAW-5.</title>
        <authorList>
            <person name="Watanabe M."/>
            <person name="Kojima H."/>
            <person name="Fukui M."/>
        </authorList>
    </citation>
    <scope>NUCLEOTIDE SEQUENCE [LARGE SCALE GENOMIC DNA]</scope>
    <source>
        <strain evidence="4">NAW-5</strain>
    </source>
</reference>
<comment type="function">
    <text evidence="2">Antitoxin component of a type II toxin-antitoxin (TA) system.</text>
</comment>
<evidence type="ECO:0000313" key="4">
    <source>
        <dbReference type="Proteomes" id="UP000239549"/>
    </source>
</evidence>
<name>A0A2L2XMV0_9FIRM</name>
<dbReference type="InterPro" id="IPR036165">
    <property type="entry name" value="YefM-like_sf"/>
</dbReference>
<protein>
    <recommendedName>
        <fullName evidence="2">Antitoxin</fullName>
    </recommendedName>
</protein>
<proteinExistence type="inferred from homology"/>
<accession>A0A2L2XMV0</accession>
<dbReference type="SUPFAM" id="SSF143120">
    <property type="entry name" value="YefM-like"/>
    <property type="match status" value="1"/>
</dbReference>
<gene>
    <name evidence="3" type="ORF">DCCM_4805</name>
</gene>
<dbReference type="Pfam" id="PF02604">
    <property type="entry name" value="PhdYeFM_antitox"/>
    <property type="match status" value="1"/>
</dbReference>
<sequence length="88" mass="10204">METIIGINEARPRLSSLIDSDRPVIITVNSEPKSVLVNYEEYLRLKNADKYNKQLILKSSLNKFRVRAKESGLTEKDVEEEIDAFRTY</sequence>
<evidence type="ECO:0000256" key="1">
    <source>
        <dbReference type="ARBA" id="ARBA00009981"/>
    </source>
</evidence>
<dbReference type="Proteomes" id="UP000239549">
    <property type="component" value="Unassembled WGS sequence"/>
</dbReference>
<dbReference type="OrthoDB" id="1809400at2"/>